<evidence type="ECO:0000256" key="1">
    <source>
        <dbReference type="SAM" id="MobiDB-lite"/>
    </source>
</evidence>
<name>A0A0D0BQW3_9AGAM</name>
<reference evidence="3" key="2">
    <citation type="submission" date="2015-01" db="EMBL/GenBank/DDBJ databases">
        <title>Evolutionary Origins and Diversification of the Mycorrhizal Mutualists.</title>
        <authorList>
            <consortium name="DOE Joint Genome Institute"/>
            <consortium name="Mycorrhizal Genomics Consortium"/>
            <person name="Kohler A."/>
            <person name="Kuo A."/>
            <person name="Nagy L.G."/>
            <person name="Floudas D."/>
            <person name="Copeland A."/>
            <person name="Barry K.W."/>
            <person name="Cichocki N."/>
            <person name="Veneault-Fourrey C."/>
            <person name="LaButti K."/>
            <person name="Lindquist E.A."/>
            <person name="Lipzen A."/>
            <person name="Lundell T."/>
            <person name="Morin E."/>
            <person name="Murat C."/>
            <person name="Riley R."/>
            <person name="Ohm R."/>
            <person name="Sun H."/>
            <person name="Tunlid A."/>
            <person name="Henrissat B."/>
            <person name="Grigoriev I.V."/>
            <person name="Hibbett D.S."/>
            <person name="Martin F."/>
        </authorList>
    </citation>
    <scope>NUCLEOTIDE SEQUENCE [LARGE SCALE GENOMIC DNA]</scope>
    <source>
        <strain evidence="3">Ve08.2h10</strain>
    </source>
</reference>
<dbReference type="InParanoid" id="A0A0D0BQW3"/>
<sequence length="130" mass="14150">MSNSSSQSKQCGQFGDFDADAARSKAAEGSARVNDQWLPPTAPPPYQHHDPSAAPGGQQMAPIPHVAGSSNDTKVVVSSDPHWDIEYLKTPMRQNSREDAFLTLCQYDTVVIMDDSGSMTLENRWGQGIE</sequence>
<feature type="compositionally biased region" description="Polar residues" evidence="1">
    <location>
        <begin position="1"/>
        <end position="11"/>
    </location>
</feature>
<dbReference type="HOGENOM" id="CLU_1993360_0_0_1"/>
<evidence type="ECO:0000313" key="3">
    <source>
        <dbReference type="Proteomes" id="UP000054538"/>
    </source>
</evidence>
<feature type="region of interest" description="Disordered" evidence="1">
    <location>
        <begin position="1"/>
        <end position="75"/>
    </location>
</feature>
<organism evidence="2 3">
    <name type="scientific">Paxillus rubicundulus Ve08.2h10</name>
    <dbReference type="NCBI Taxonomy" id="930991"/>
    <lineage>
        <taxon>Eukaryota</taxon>
        <taxon>Fungi</taxon>
        <taxon>Dikarya</taxon>
        <taxon>Basidiomycota</taxon>
        <taxon>Agaricomycotina</taxon>
        <taxon>Agaricomycetes</taxon>
        <taxon>Agaricomycetidae</taxon>
        <taxon>Boletales</taxon>
        <taxon>Paxilineae</taxon>
        <taxon>Paxillaceae</taxon>
        <taxon>Paxillus</taxon>
    </lineage>
</organism>
<dbReference type="EMBL" id="KN829320">
    <property type="protein sequence ID" value="KIK73907.1"/>
    <property type="molecule type" value="Genomic_DNA"/>
</dbReference>
<dbReference type="AlphaFoldDB" id="A0A0D0BQW3"/>
<dbReference type="OrthoDB" id="2142040at2759"/>
<reference evidence="2 3" key="1">
    <citation type="submission" date="2014-04" db="EMBL/GenBank/DDBJ databases">
        <authorList>
            <consortium name="DOE Joint Genome Institute"/>
            <person name="Kuo A."/>
            <person name="Kohler A."/>
            <person name="Jargeat P."/>
            <person name="Nagy L.G."/>
            <person name="Floudas D."/>
            <person name="Copeland A."/>
            <person name="Barry K.W."/>
            <person name="Cichocki N."/>
            <person name="Veneault-Fourrey C."/>
            <person name="LaButti K."/>
            <person name="Lindquist E.A."/>
            <person name="Lipzen A."/>
            <person name="Lundell T."/>
            <person name="Morin E."/>
            <person name="Murat C."/>
            <person name="Sun H."/>
            <person name="Tunlid A."/>
            <person name="Henrissat B."/>
            <person name="Grigoriev I.V."/>
            <person name="Hibbett D.S."/>
            <person name="Martin F."/>
            <person name="Nordberg H.P."/>
            <person name="Cantor M.N."/>
            <person name="Hua S.X."/>
        </authorList>
    </citation>
    <scope>NUCLEOTIDE SEQUENCE [LARGE SCALE GENOMIC DNA]</scope>
    <source>
        <strain evidence="2 3">Ve08.2h10</strain>
    </source>
</reference>
<gene>
    <name evidence="2" type="ORF">PAXRUDRAFT_569040</name>
</gene>
<proteinExistence type="predicted"/>
<accession>A0A0D0BQW3</accession>
<keyword evidence="3" id="KW-1185">Reference proteome</keyword>
<evidence type="ECO:0000313" key="2">
    <source>
        <dbReference type="EMBL" id="KIK73907.1"/>
    </source>
</evidence>
<protein>
    <submittedName>
        <fullName evidence="2">Uncharacterized protein</fullName>
    </submittedName>
</protein>
<dbReference type="Proteomes" id="UP000054538">
    <property type="component" value="Unassembled WGS sequence"/>
</dbReference>